<dbReference type="GO" id="GO:0016020">
    <property type="term" value="C:membrane"/>
    <property type="evidence" value="ECO:0007669"/>
    <property type="project" value="InterPro"/>
</dbReference>
<feature type="transmembrane region" description="Helical" evidence="2">
    <location>
        <begin position="234"/>
        <end position="256"/>
    </location>
</feature>
<dbReference type="RefSeq" id="WP_259315630.1">
    <property type="nucleotide sequence ID" value="NZ_CP087164.1"/>
</dbReference>
<comment type="similarity">
    <text evidence="1">Belongs to the EamA transporter family.</text>
</comment>
<dbReference type="Gene3D" id="1.10.3730.20">
    <property type="match status" value="1"/>
</dbReference>
<keyword evidence="2" id="KW-1133">Transmembrane helix</keyword>
<feature type="transmembrane region" description="Helical" evidence="2">
    <location>
        <begin position="146"/>
        <end position="165"/>
    </location>
</feature>
<organism evidence="4 5">
    <name type="scientific">Capillimicrobium parvum</name>
    <dbReference type="NCBI Taxonomy" id="2884022"/>
    <lineage>
        <taxon>Bacteria</taxon>
        <taxon>Bacillati</taxon>
        <taxon>Actinomycetota</taxon>
        <taxon>Thermoleophilia</taxon>
        <taxon>Solirubrobacterales</taxon>
        <taxon>Capillimicrobiaceae</taxon>
        <taxon>Capillimicrobium</taxon>
    </lineage>
</organism>
<dbReference type="InterPro" id="IPR037185">
    <property type="entry name" value="EmrE-like"/>
</dbReference>
<name>A0A9E7C0W2_9ACTN</name>
<dbReference type="SUPFAM" id="SSF103481">
    <property type="entry name" value="Multidrug resistance efflux transporter EmrE"/>
    <property type="match status" value="2"/>
</dbReference>
<evidence type="ECO:0000313" key="5">
    <source>
        <dbReference type="Proteomes" id="UP001162834"/>
    </source>
</evidence>
<evidence type="ECO:0000256" key="2">
    <source>
        <dbReference type="SAM" id="Phobius"/>
    </source>
</evidence>
<accession>A0A9E7C0W2</accession>
<keyword evidence="5" id="KW-1185">Reference proteome</keyword>
<proteinExistence type="inferred from homology"/>
<feature type="transmembrane region" description="Helical" evidence="2">
    <location>
        <begin position="63"/>
        <end position="83"/>
    </location>
</feature>
<feature type="transmembrane region" description="Helical" evidence="2">
    <location>
        <begin position="6"/>
        <end position="24"/>
    </location>
</feature>
<feature type="domain" description="EamA" evidence="3">
    <location>
        <begin position="149"/>
        <end position="280"/>
    </location>
</feature>
<feature type="transmembrane region" description="Helical" evidence="2">
    <location>
        <begin position="209"/>
        <end position="228"/>
    </location>
</feature>
<evidence type="ECO:0000313" key="4">
    <source>
        <dbReference type="EMBL" id="UGS35952.1"/>
    </source>
</evidence>
<feature type="transmembrane region" description="Helical" evidence="2">
    <location>
        <begin position="115"/>
        <end position="134"/>
    </location>
</feature>
<dbReference type="KEGG" id="sbae:DSM104329_02349"/>
<keyword evidence="2" id="KW-0472">Membrane</keyword>
<reference evidence="4" key="1">
    <citation type="journal article" date="2022" name="Int. J. Syst. Evol. Microbiol.">
        <title>Pseudomonas aegrilactucae sp. nov. and Pseudomonas morbosilactucae sp. nov., pathogens causing bacterial rot of lettuce in Japan.</title>
        <authorList>
            <person name="Sawada H."/>
            <person name="Fujikawa T."/>
            <person name="Satou M."/>
        </authorList>
    </citation>
    <scope>NUCLEOTIDE SEQUENCE</scope>
    <source>
        <strain evidence="4">0166_1</strain>
    </source>
</reference>
<dbReference type="AlphaFoldDB" id="A0A9E7C0W2"/>
<sequence length="283" mass="28372">MLGIALGLASSLSFGISDFLAGITARRVGTLAVLLFSMVVYFALAVLWIVVSGTGAPTASQVGYAAAAGVGVGIGLAAFYQGLAVGTMSIVAPIAATGVIVPIVAGIVGGEDPGLVRSLGMASAVVGIVLAVRGPRAPGGSRVVDARRSIVYAVIAALGFGTFYWLVSPASETSLPWTLLICRTITLPVVIGVVVVAGASLRRALERRAIAATCAIGALSLAAIWSYAEGTRHGDLAVVAVASSLYPAVTTVLARYRLGERLTAGQQGGVLAVLLGIVLMAAG</sequence>
<feature type="transmembrane region" description="Helical" evidence="2">
    <location>
        <begin position="31"/>
        <end position="51"/>
    </location>
</feature>
<protein>
    <recommendedName>
        <fullName evidence="3">EamA domain-containing protein</fullName>
    </recommendedName>
</protein>
<feature type="transmembrane region" description="Helical" evidence="2">
    <location>
        <begin position="177"/>
        <end position="197"/>
    </location>
</feature>
<dbReference type="EMBL" id="CP087164">
    <property type="protein sequence ID" value="UGS35952.1"/>
    <property type="molecule type" value="Genomic_DNA"/>
</dbReference>
<evidence type="ECO:0000259" key="3">
    <source>
        <dbReference type="Pfam" id="PF00892"/>
    </source>
</evidence>
<dbReference type="InterPro" id="IPR000620">
    <property type="entry name" value="EamA_dom"/>
</dbReference>
<evidence type="ECO:0000256" key="1">
    <source>
        <dbReference type="ARBA" id="ARBA00007362"/>
    </source>
</evidence>
<dbReference type="Pfam" id="PF00892">
    <property type="entry name" value="EamA"/>
    <property type="match status" value="1"/>
</dbReference>
<keyword evidence="2" id="KW-0812">Transmembrane</keyword>
<dbReference type="Proteomes" id="UP001162834">
    <property type="component" value="Chromosome"/>
</dbReference>
<gene>
    <name evidence="4" type="ORF">DSM104329_02349</name>
</gene>
<feature type="transmembrane region" description="Helical" evidence="2">
    <location>
        <begin position="90"/>
        <end position="109"/>
    </location>
</feature>